<evidence type="ECO:0000313" key="13">
    <source>
        <dbReference type="Proteomes" id="UP000078486"/>
    </source>
</evidence>
<keyword evidence="7" id="KW-0482">Metalloprotease</keyword>
<feature type="chain" id="PRO_5008088613" evidence="9">
    <location>
        <begin position="28"/>
        <end position="958"/>
    </location>
</feature>
<evidence type="ECO:0000256" key="3">
    <source>
        <dbReference type="ARBA" id="ARBA00022670"/>
    </source>
</evidence>
<dbReference type="Gene3D" id="3.30.830.10">
    <property type="entry name" value="Metalloenzyme, LuxS/M16 peptidase-like"/>
    <property type="match status" value="4"/>
</dbReference>
<organism evidence="12 13">
    <name type="scientific">Termitidicoccus mucosus</name>
    <dbReference type="NCBI Taxonomy" id="1184151"/>
    <lineage>
        <taxon>Bacteria</taxon>
        <taxon>Pseudomonadati</taxon>
        <taxon>Verrucomicrobiota</taxon>
        <taxon>Opitutia</taxon>
        <taxon>Opitutales</taxon>
        <taxon>Opitutaceae</taxon>
        <taxon>Termitidicoccus</taxon>
    </lineage>
</organism>
<dbReference type="STRING" id="1184151.AW736_20930"/>
<dbReference type="EMBL" id="LRRQ01000160">
    <property type="protein sequence ID" value="OAM87733.1"/>
    <property type="molecule type" value="Genomic_DNA"/>
</dbReference>
<dbReference type="Proteomes" id="UP000078486">
    <property type="component" value="Unassembled WGS sequence"/>
</dbReference>
<dbReference type="GO" id="GO:0006508">
    <property type="term" value="P:proteolysis"/>
    <property type="evidence" value="ECO:0007669"/>
    <property type="project" value="UniProtKB-KW"/>
</dbReference>
<name>A0A178ICG8_9BACT</name>
<comment type="similarity">
    <text evidence="2 8">Belongs to the peptidase M16 family.</text>
</comment>
<evidence type="ECO:0000256" key="9">
    <source>
        <dbReference type="SAM" id="SignalP"/>
    </source>
</evidence>
<keyword evidence="13" id="KW-1185">Reference proteome</keyword>
<protein>
    <submittedName>
        <fullName evidence="12">Peptidase M16</fullName>
    </submittedName>
</protein>
<dbReference type="PROSITE" id="PS00143">
    <property type="entry name" value="INSULINASE"/>
    <property type="match status" value="1"/>
</dbReference>
<evidence type="ECO:0000256" key="7">
    <source>
        <dbReference type="ARBA" id="ARBA00023049"/>
    </source>
</evidence>
<evidence type="ECO:0000256" key="2">
    <source>
        <dbReference type="ARBA" id="ARBA00007261"/>
    </source>
</evidence>
<dbReference type="SUPFAM" id="SSF63411">
    <property type="entry name" value="LuxS/MPP-like metallohydrolase"/>
    <property type="match status" value="4"/>
</dbReference>
<sequence>MQKPIRLAALAVAALHFVLFSGAPARAVTPPTGPKFAHDTSDLRADSRVRFGTLPNGLRYVVLANSEPKDRASLRLAVVAGSLQETDAERGIAHYLEHMAFNGSTHYEPGTLVNFFQRMGMGFGNDTNAYTSFDRTVYLLELPDTKAPTLTEGLTVLNDYAGGLLLLQQQVDKERGIILAEKRTRDSIDYRQRLAEYNFVLGDTLLPHRFPIGETETIESFQREHFTAFYDAWYRPERMAVIAVGDFDPAAVAGQIAGTFSTLAARAPARPDPGLGSIPAFAGTRAAYLPEAEAPAASVSIQSIVAIQPESDTVATRLEKLPRTVALAIVNRRLSILAKKENAPFSRGVVYASEGFDLFRNAGIDLTCQPAQWPEALALGEQELRRALEHGFDDAELREATANILNSLEQAVRTAATRRSDSLASGLISALVNDRVFTTPDDDLALFKPALEKITAAECLAALRAAFDAPGRYLTVMGNAVVGPDLASGREPASPADIITAAYEKSRATPVAAPEAVADAAFAYTGFGPAGEIASSEHVADLDLDLATFTNGVHLNTKKTDFEAGRIYINVRVGTGQLTEPRDQPGLATYINSTFLAGGLGKHSADDLQRILAGRTVGTGFSVADDALVFSARTNRDDLLLQLQLIAAHITDPGYREESDRQARKAFEQFYTRLRHVPNGPLQLEMPRLLASGDPRFGVPAQAELAARTLAEARAWLAPQFATGPIEIAIVGDLDPAAARDAVARTLGALPPRDAKPELEAERRAAFPEKPFTRNFTVETEIPKGILALYWPTTDSRDVGVARRLSLLTAVFRDRLRVQVREKLGDTYSPSAGSMPSDTYRDYGVLVSNVTLDPAKVEIVGQTIAAIADDLAQNGVTEEELERARLPILTSLRESARTNAYWLGSVLGAAQEQPERLAWSRTRYTDFEGITKAELDAFAKKYLPSERAFRAIVTPAAK</sequence>
<dbReference type="InterPro" id="IPR011249">
    <property type="entry name" value="Metalloenz_LuxS/M16"/>
</dbReference>
<comment type="cofactor">
    <cofactor evidence="1">
        <name>Zn(2+)</name>
        <dbReference type="ChEBI" id="CHEBI:29105"/>
    </cofactor>
</comment>
<dbReference type="Pfam" id="PF00675">
    <property type="entry name" value="Peptidase_M16"/>
    <property type="match status" value="1"/>
</dbReference>
<dbReference type="InterPro" id="IPR011765">
    <property type="entry name" value="Pept_M16_N"/>
</dbReference>
<evidence type="ECO:0000256" key="1">
    <source>
        <dbReference type="ARBA" id="ARBA00001947"/>
    </source>
</evidence>
<dbReference type="PANTHER" id="PTHR43690">
    <property type="entry name" value="NARDILYSIN"/>
    <property type="match status" value="1"/>
</dbReference>
<evidence type="ECO:0000313" key="12">
    <source>
        <dbReference type="EMBL" id="OAM87733.1"/>
    </source>
</evidence>
<dbReference type="PANTHER" id="PTHR43690:SF17">
    <property type="entry name" value="PROTEIN YHJJ"/>
    <property type="match status" value="1"/>
</dbReference>
<proteinExistence type="inferred from homology"/>
<accession>A0A178ICG8</accession>
<keyword evidence="3" id="KW-0645">Protease</keyword>
<dbReference type="RefSeq" id="WP_068772242.1">
    <property type="nucleotide sequence ID" value="NZ_CP109796.1"/>
</dbReference>
<evidence type="ECO:0000256" key="4">
    <source>
        <dbReference type="ARBA" id="ARBA00022723"/>
    </source>
</evidence>
<dbReference type="GO" id="GO:0004222">
    <property type="term" value="F:metalloendopeptidase activity"/>
    <property type="evidence" value="ECO:0007669"/>
    <property type="project" value="InterPro"/>
</dbReference>
<dbReference type="Pfam" id="PF05193">
    <property type="entry name" value="Peptidase_M16_C"/>
    <property type="match status" value="2"/>
</dbReference>
<evidence type="ECO:0000259" key="10">
    <source>
        <dbReference type="Pfam" id="PF00675"/>
    </source>
</evidence>
<evidence type="ECO:0000259" key="11">
    <source>
        <dbReference type="Pfam" id="PF05193"/>
    </source>
</evidence>
<comment type="caution">
    <text evidence="12">The sequence shown here is derived from an EMBL/GenBank/DDBJ whole genome shotgun (WGS) entry which is preliminary data.</text>
</comment>
<evidence type="ECO:0000256" key="6">
    <source>
        <dbReference type="ARBA" id="ARBA00022833"/>
    </source>
</evidence>
<dbReference type="InterPro" id="IPR007863">
    <property type="entry name" value="Peptidase_M16_C"/>
</dbReference>
<keyword evidence="5" id="KW-0378">Hydrolase</keyword>
<evidence type="ECO:0000256" key="5">
    <source>
        <dbReference type="ARBA" id="ARBA00022801"/>
    </source>
</evidence>
<feature type="domain" description="Peptidase M16 C-terminal" evidence="11">
    <location>
        <begin position="220"/>
        <end position="300"/>
    </location>
</feature>
<feature type="domain" description="Peptidase M16 C-terminal" evidence="11">
    <location>
        <begin position="726"/>
        <end position="885"/>
    </location>
</feature>
<dbReference type="InterPro" id="IPR050626">
    <property type="entry name" value="Peptidase_M16"/>
</dbReference>
<keyword evidence="9" id="KW-0732">Signal</keyword>
<dbReference type="AlphaFoldDB" id="A0A178ICG8"/>
<keyword evidence="4" id="KW-0479">Metal-binding</keyword>
<keyword evidence="6" id="KW-0862">Zinc</keyword>
<feature type="signal peptide" evidence="9">
    <location>
        <begin position="1"/>
        <end position="27"/>
    </location>
</feature>
<dbReference type="InterPro" id="IPR001431">
    <property type="entry name" value="Pept_M16_Zn_BS"/>
</dbReference>
<evidence type="ECO:0000256" key="8">
    <source>
        <dbReference type="RuleBase" id="RU004447"/>
    </source>
</evidence>
<dbReference type="GO" id="GO:0046872">
    <property type="term" value="F:metal ion binding"/>
    <property type="evidence" value="ECO:0007669"/>
    <property type="project" value="UniProtKB-KW"/>
</dbReference>
<reference evidence="12 13" key="1">
    <citation type="submission" date="2016-01" db="EMBL/GenBank/DDBJ databases">
        <title>High potential of lignocellulose degradation of a new Verrucomicrobia species.</title>
        <authorList>
            <person name="Wang Y."/>
            <person name="Shi Y."/>
            <person name="Qiu Z."/>
            <person name="Liu S."/>
            <person name="Yang H."/>
        </authorList>
    </citation>
    <scope>NUCLEOTIDE SEQUENCE [LARGE SCALE GENOMIC DNA]</scope>
    <source>
        <strain evidence="12 13">TSB47</strain>
    </source>
</reference>
<feature type="domain" description="Peptidase M16 N-terminal" evidence="10">
    <location>
        <begin position="60"/>
        <end position="184"/>
    </location>
</feature>
<gene>
    <name evidence="12" type="ORF">AW736_20930</name>
</gene>